<dbReference type="EMBL" id="CP059732">
    <property type="protein sequence ID" value="QMW05365.1"/>
    <property type="molecule type" value="Genomic_DNA"/>
</dbReference>
<keyword evidence="2" id="KW-1185">Reference proteome</keyword>
<proteinExistence type="predicted"/>
<evidence type="ECO:0000313" key="2">
    <source>
        <dbReference type="Proteomes" id="UP000515369"/>
    </source>
</evidence>
<evidence type="ECO:0000313" key="1">
    <source>
        <dbReference type="EMBL" id="QMW05365.1"/>
    </source>
</evidence>
<dbReference type="RefSeq" id="WP_182462711.1">
    <property type="nucleotide sequence ID" value="NZ_CP059732.1"/>
</dbReference>
<dbReference type="AlphaFoldDB" id="A0A7G5H2M3"/>
<dbReference type="Proteomes" id="UP000515369">
    <property type="component" value="Chromosome"/>
</dbReference>
<gene>
    <name evidence="1" type="ORF">H3H32_10970</name>
</gene>
<name>A0A7G5H2M3_9BACT</name>
<protein>
    <submittedName>
        <fullName evidence="1">Uncharacterized protein</fullName>
    </submittedName>
</protein>
<dbReference type="KEGG" id="sfol:H3H32_10970"/>
<organism evidence="1 2">
    <name type="scientific">Spirosoma foliorum</name>
    <dbReference type="NCBI Taxonomy" id="2710596"/>
    <lineage>
        <taxon>Bacteria</taxon>
        <taxon>Pseudomonadati</taxon>
        <taxon>Bacteroidota</taxon>
        <taxon>Cytophagia</taxon>
        <taxon>Cytophagales</taxon>
        <taxon>Cytophagaceae</taxon>
        <taxon>Spirosoma</taxon>
    </lineage>
</organism>
<reference evidence="1 2" key="1">
    <citation type="submission" date="2020-07" db="EMBL/GenBank/DDBJ databases">
        <title>Spirosoma foliorum sp. nov., isolated from the leaves on the Nejang mountain Korea, Republic of.</title>
        <authorList>
            <person name="Ho H."/>
            <person name="Lee Y.-J."/>
            <person name="Nurcahyanto D.-A."/>
            <person name="Kim S.-G."/>
        </authorList>
    </citation>
    <scope>NUCLEOTIDE SEQUENCE [LARGE SCALE GENOMIC DNA]</scope>
    <source>
        <strain evidence="1 2">PL0136</strain>
    </source>
</reference>
<sequence>MDVNEFTERIINGDTGFKVWEDREWVVFKDREKGIADFVIRCLANPHCEGSQEVLDAINERRKELTK</sequence>
<accession>A0A7G5H2M3</accession>